<proteinExistence type="predicted"/>
<evidence type="ECO:0000259" key="2">
    <source>
        <dbReference type="Pfam" id="PF04366"/>
    </source>
</evidence>
<evidence type="ECO:0000256" key="1">
    <source>
        <dbReference type="SAM" id="SignalP"/>
    </source>
</evidence>
<keyword evidence="1" id="KW-0732">Signal</keyword>
<feature type="chain" id="PRO_5025620378" description="Ysc84 actin-binding domain-containing protein" evidence="1">
    <location>
        <begin position="22"/>
        <end position="178"/>
    </location>
</feature>
<name>A0A6B2LXU6_9BACT</name>
<dbReference type="Pfam" id="PF04366">
    <property type="entry name" value="Ysc84"/>
    <property type="match status" value="1"/>
</dbReference>
<feature type="signal peptide" evidence="1">
    <location>
        <begin position="1"/>
        <end position="21"/>
    </location>
</feature>
<dbReference type="InterPro" id="IPR007461">
    <property type="entry name" value="Ysc84_actin-binding"/>
</dbReference>
<protein>
    <recommendedName>
        <fullName evidence="2">Ysc84 actin-binding domain-containing protein</fullName>
    </recommendedName>
</protein>
<dbReference type="AlphaFoldDB" id="A0A6B2LXU6"/>
<keyword evidence="4" id="KW-1185">Reference proteome</keyword>
<evidence type="ECO:0000313" key="4">
    <source>
        <dbReference type="Proteomes" id="UP000478417"/>
    </source>
</evidence>
<accession>A0A6B2LXU6</accession>
<gene>
    <name evidence="3" type="ORF">G0Q06_01525</name>
</gene>
<feature type="domain" description="Ysc84 actin-binding" evidence="2">
    <location>
        <begin position="91"/>
        <end position="175"/>
    </location>
</feature>
<dbReference type="EMBL" id="JAAGNX010000001">
    <property type="protein sequence ID" value="NDV61123.1"/>
    <property type="molecule type" value="Genomic_DNA"/>
</dbReference>
<dbReference type="CDD" id="cd11524">
    <property type="entry name" value="SYLF"/>
    <property type="match status" value="1"/>
</dbReference>
<dbReference type="Proteomes" id="UP000478417">
    <property type="component" value="Unassembled WGS sequence"/>
</dbReference>
<dbReference type="RefSeq" id="WP_163961772.1">
    <property type="nucleotide sequence ID" value="NZ_JAAGNX010000001.1"/>
</dbReference>
<evidence type="ECO:0000313" key="3">
    <source>
        <dbReference type="EMBL" id="NDV61123.1"/>
    </source>
</evidence>
<sequence>MKLRSILIAALILTLFQPLQAAKKVVLDAQIEQAVEDFYELTSAGKKLANKAKGMLVFPSVKKAGLGVGGEYGEGALLIDGKIVQYYNTAAASIGFQMGVQVKSQIILFMEKSALKQFRNSEGWEIGVDGSVAIATLGAGGEIETKVLNQPVVGFIFGNKGLMYNLSLEGTKISKIEK</sequence>
<organism evidence="3 4">
    <name type="scientific">Oceanipulchritudo coccoides</name>
    <dbReference type="NCBI Taxonomy" id="2706888"/>
    <lineage>
        <taxon>Bacteria</taxon>
        <taxon>Pseudomonadati</taxon>
        <taxon>Verrucomicrobiota</taxon>
        <taxon>Opitutia</taxon>
        <taxon>Puniceicoccales</taxon>
        <taxon>Oceanipulchritudinaceae</taxon>
        <taxon>Oceanipulchritudo</taxon>
    </lineage>
</organism>
<comment type="caution">
    <text evidence="3">The sequence shown here is derived from an EMBL/GenBank/DDBJ whole genome shotgun (WGS) entry which is preliminary data.</text>
</comment>
<reference evidence="3 4" key="1">
    <citation type="submission" date="2020-02" db="EMBL/GenBank/DDBJ databases">
        <title>Albibacoteraceae fam. nov., the first described family within the subdivision 4 Verrucomicrobia.</title>
        <authorList>
            <person name="Xi F."/>
        </authorList>
    </citation>
    <scope>NUCLEOTIDE SEQUENCE [LARGE SCALE GENOMIC DNA]</scope>
    <source>
        <strain evidence="3 4">CK1056</strain>
    </source>
</reference>